<name>A0ABP1B5U5_9BRYO</name>
<evidence type="ECO:0000313" key="1">
    <source>
        <dbReference type="EMBL" id="CAK9870530.1"/>
    </source>
</evidence>
<proteinExistence type="predicted"/>
<evidence type="ECO:0000313" key="2">
    <source>
        <dbReference type="Proteomes" id="UP001497522"/>
    </source>
</evidence>
<gene>
    <name evidence="1" type="ORF">CSSPJE1EN2_LOCUS13198</name>
</gene>
<keyword evidence="2" id="KW-1185">Reference proteome</keyword>
<organism evidence="1 2">
    <name type="scientific">Sphagnum jensenii</name>
    <dbReference type="NCBI Taxonomy" id="128206"/>
    <lineage>
        <taxon>Eukaryota</taxon>
        <taxon>Viridiplantae</taxon>
        <taxon>Streptophyta</taxon>
        <taxon>Embryophyta</taxon>
        <taxon>Bryophyta</taxon>
        <taxon>Sphagnophytina</taxon>
        <taxon>Sphagnopsida</taxon>
        <taxon>Sphagnales</taxon>
        <taxon>Sphagnaceae</taxon>
        <taxon>Sphagnum</taxon>
    </lineage>
</organism>
<protein>
    <submittedName>
        <fullName evidence="1">Uncharacterized protein</fullName>
    </submittedName>
</protein>
<dbReference type="EMBL" id="OZ023703">
    <property type="protein sequence ID" value="CAK9870530.1"/>
    <property type="molecule type" value="Genomic_DNA"/>
</dbReference>
<reference evidence="1 2" key="1">
    <citation type="submission" date="2024-03" db="EMBL/GenBank/DDBJ databases">
        <authorList>
            <consortium name="ELIXIR-Norway"/>
            <consortium name="Elixir Norway"/>
        </authorList>
    </citation>
    <scope>NUCLEOTIDE SEQUENCE [LARGE SCALE GENOMIC DNA]</scope>
</reference>
<sequence length="136" mass="15017">MAAKDHTCTLRRAEHSSTDSSTFLKIDQWQQEATELPETVSLDAPQEVLGPMLPNAPVLQFLCQGHLGKLPFFSSSHPSSIALHHLMWSLSSNWTFLDFVPELSFLQALLVEAYISVCLVSKGTLPECLLYFGAGP</sequence>
<accession>A0ABP1B5U5</accession>
<dbReference type="Proteomes" id="UP001497522">
    <property type="component" value="Chromosome 2"/>
</dbReference>